<dbReference type="PROSITE" id="PS00723">
    <property type="entry name" value="POLYPRENYL_SYNTHASE_1"/>
    <property type="match status" value="1"/>
</dbReference>
<dbReference type="GO" id="GO:0004659">
    <property type="term" value="F:prenyltransferase activity"/>
    <property type="evidence" value="ECO:0007669"/>
    <property type="project" value="InterPro"/>
</dbReference>
<accession>A0A9Y1I3Z3</accession>
<sequence>MNLSQSYKNIIDTELEKLNINLKKLIIAKQPMLKAASEYMFLKKGKKIRPIIVLLVSKIVNLNSKINSAQQRLAEITEIIHTATLLHDDVVDESILRRGSSTVNKIYNNQIAILAGDFLFAQSSWYIANINNLQVVKNISKVIKDLAEGEISQNSNKFNNQLSITDYLEKSFYKTASLIAASSNSAAILGESNIVVNRQFYNYGKNIGLAFQIIDDILDINSSPKILGKPIGIDLQAGNLTAPILFALTRNSILLEIINREFYQKDDVLKAKNLILYSDAVQESLDLAFEHIQAAINSIKDIPESFAKNSLIKISYSIIEECQFN</sequence>
<dbReference type="SUPFAM" id="SSF48576">
    <property type="entry name" value="Terpenoid synthases"/>
    <property type="match status" value="1"/>
</dbReference>
<dbReference type="SFLD" id="SFLDS00005">
    <property type="entry name" value="Isoprenoid_Synthase_Type_I"/>
    <property type="match status" value="1"/>
</dbReference>
<dbReference type="PANTHER" id="PTHR12001">
    <property type="entry name" value="GERANYLGERANYL PYROPHOSPHATE SYNTHASE"/>
    <property type="match status" value="1"/>
</dbReference>
<dbReference type="GO" id="GO:1901663">
    <property type="term" value="P:quinone biosynthetic process"/>
    <property type="evidence" value="ECO:0007669"/>
    <property type="project" value="UniProtKB-ARBA"/>
</dbReference>
<dbReference type="GO" id="GO:0046872">
    <property type="term" value="F:metal ion binding"/>
    <property type="evidence" value="ECO:0007669"/>
    <property type="project" value="UniProtKB-KW"/>
</dbReference>
<evidence type="ECO:0000256" key="7">
    <source>
        <dbReference type="RuleBase" id="RU004466"/>
    </source>
</evidence>
<dbReference type="InterPro" id="IPR008949">
    <property type="entry name" value="Isoprenoid_synthase_dom_sf"/>
</dbReference>
<dbReference type="Pfam" id="PF00348">
    <property type="entry name" value="polyprenyl_synt"/>
    <property type="match status" value="1"/>
</dbReference>
<proteinExistence type="inferred from homology"/>
<organism evidence="8">
    <name type="scientific">Cyanidium sp. THAL103</name>
    <dbReference type="NCBI Taxonomy" id="3027999"/>
    <lineage>
        <taxon>Eukaryota</taxon>
        <taxon>Rhodophyta</taxon>
        <taxon>Bangiophyceae</taxon>
        <taxon>Cyanidiales</taxon>
        <taxon>Cyanidiaceae</taxon>
        <taxon>Cyanidium</taxon>
    </lineage>
</organism>
<dbReference type="InterPro" id="IPR000092">
    <property type="entry name" value="Polyprenyl_synt"/>
</dbReference>
<name>A0A9Y1I3Z3_9RHOD</name>
<evidence type="ECO:0000256" key="2">
    <source>
        <dbReference type="ARBA" id="ARBA00006706"/>
    </source>
</evidence>
<dbReference type="EMBL" id="OP616817">
    <property type="protein sequence ID" value="WDA99936.1"/>
    <property type="molecule type" value="Genomic_DNA"/>
</dbReference>
<gene>
    <name evidence="8" type="primary">preA</name>
    <name evidence="8" type="ORF">CspTHAL103_012</name>
</gene>
<evidence type="ECO:0000256" key="5">
    <source>
        <dbReference type="ARBA" id="ARBA00022842"/>
    </source>
</evidence>
<evidence type="ECO:0000256" key="1">
    <source>
        <dbReference type="ARBA" id="ARBA00001946"/>
    </source>
</evidence>
<comment type="cofactor">
    <cofactor evidence="1">
        <name>Mg(2+)</name>
        <dbReference type="ChEBI" id="CHEBI:18420"/>
    </cofactor>
</comment>
<dbReference type="NCBIfam" id="TIGR02749">
    <property type="entry name" value="prenyl_cyano"/>
    <property type="match status" value="1"/>
</dbReference>
<keyword evidence="4" id="KW-0479">Metal-binding</keyword>
<evidence type="ECO:0000256" key="4">
    <source>
        <dbReference type="ARBA" id="ARBA00022723"/>
    </source>
</evidence>
<keyword evidence="3 7" id="KW-0808">Transferase</keyword>
<evidence type="ECO:0000256" key="3">
    <source>
        <dbReference type="ARBA" id="ARBA00022679"/>
    </source>
</evidence>
<protein>
    <submittedName>
        <fullName evidence="8">Prenyl transferase</fullName>
    </submittedName>
</protein>
<reference evidence="8" key="1">
    <citation type="journal article" date="2023" name="J. Phycol.">
        <title>Revised classification of the Cyanidiophyceae based on plastid genome data with descriptions of the Cavernulicolales ord. nov. and Galdieriales ord. nov. (Rhodophyta).</title>
        <authorList>
            <person name="Park S.I."/>
            <person name="Cho C.H."/>
            <person name="Ciniglia C."/>
            <person name="Huang T.Y."/>
            <person name="Liu S.L."/>
            <person name="Bustamante D.E."/>
            <person name="Calderon M.S."/>
            <person name="Mansilla A."/>
            <person name="McDermott T."/>
            <person name="Andersen R.A."/>
            <person name="Yoon H.S."/>
        </authorList>
    </citation>
    <scope>NUCLEOTIDE SEQUENCE</scope>
</reference>
<dbReference type="InterPro" id="IPR033749">
    <property type="entry name" value="Polyprenyl_synt_CS"/>
</dbReference>
<dbReference type="CDD" id="cd00685">
    <property type="entry name" value="Trans_IPPS_HT"/>
    <property type="match status" value="1"/>
</dbReference>
<dbReference type="PANTHER" id="PTHR12001:SF69">
    <property type="entry name" value="ALL TRANS-POLYPRENYL-DIPHOSPHATE SYNTHASE PDSS1"/>
    <property type="match status" value="1"/>
</dbReference>
<geneLocation type="plastid" evidence="8"/>
<keyword evidence="8" id="KW-0934">Plastid</keyword>
<evidence type="ECO:0000313" key="8">
    <source>
        <dbReference type="EMBL" id="WDA99936.1"/>
    </source>
</evidence>
<keyword evidence="5" id="KW-0460">Magnesium</keyword>
<dbReference type="GO" id="GO:0008299">
    <property type="term" value="P:isoprenoid biosynthetic process"/>
    <property type="evidence" value="ECO:0007669"/>
    <property type="project" value="UniProtKB-KW"/>
</dbReference>
<evidence type="ECO:0000256" key="6">
    <source>
        <dbReference type="ARBA" id="ARBA00023229"/>
    </source>
</evidence>
<keyword evidence="6" id="KW-0414">Isoprene biosynthesis</keyword>
<dbReference type="PROSITE" id="PS00444">
    <property type="entry name" value="POLYPRENYL_SYNTHASE_2"/>
    <property type="match status" value="1"/>
</dbReference>
<comment type="similarity">
    <text evidence="2 7">Belongs to the FPP/GGPP synthase family.</text>
</comment>
<dbReference type="Gene3D" id="1.10.600.10">
    <property type="entry name" value="Farnesyl Diphosphate Synthase"/>
    <property type="match status" value="1"/>
</dbReference>
<dbReference type="AlphaFoldDB" id="A0A9Y1I3Z3"/>